<name>A0AAN8U250_SOLBU</name>
<comment type="caution">
    <text evidence="1">The sequence shown here is derived from an EMBL/GenBank/DDBJ whole genome shotgun (WGS) entry which is preliminary data.</text>
</comment>
<accession>A0AAN8U250</accession>
<reference evidence="1 2" key="1">
    <citation type="submission" date="2024-02" db="EMBL/GenBank/DDBJ databases">
        <title>de novo genome assembly of Solanum bulbocastanum strain 11H21.</title>
        <authorList>
            <person name="Hosaka A.J."/>
        </authorList>
    </citation>
    <scope>NUCLEOTIDE SEQUENCE [LARGE SCALE GENOMIC DNA]</scope>
    <source>
        <tissue evidence="1">Young leaves</tissue>
    </source>
</reference>
<evidence type="ECO:0000313" key="2">
    <source>
        <dbReference type="Proteomes" id="UP001371456"/>
    </source>
</evidence>
<keyword evidence="2" id="KW-1185">Reference proteome</keyword>
<dbReference type="Proteomes" id="UP001371456">
    <property type="component" value="Unassembled WGS sequence"/>
</dbReference>
<gene>
    <name evidence="1" type="ORF">RDI58_008309</name>
</gene>
<dbReference type="AlphaFoldDB" id="A0AAN8U250"/>
<protein>
    <submittedName>
        <fullName evidence="1">Uncharacterized protein</fullName>
    </submittedName>
</protein>
<evidence type="ECO:0000313" key="1">
    <source>
        <dbReference type="EMBL" id="KAK6794856.1"/>
    </source>
</evidence>
<dbReference type="EMBL" id="JBANQN010000003">
    <property type="protein sequence ID" value="KAK6794856.1"/>
    <property type="molecule type" value="Genomic_DNA"/>
</dbReference>
<organism evidence="1 2">
    <name type="scientific">Solanum bulbocastanum</name>
    <name type="common">Wild potato</name>
    <dbReference type="NCBI Taxonomy" id="147425"/>
    <lineage>
        <taxon>Eukaryota</taxon>
        <taxon>Viridiplantae</taxon>
        <taxon>Streptophyta</taxon>
        <taxon>Embryophyta</taxon>
        <taxon>Tracheophyta</taxon>
        <taxon>Spermatophyta</taxon>
        <taxon>Magnoliopsida</taxon>
        <taxon>eudicotyledons</taxon>
        <taxon>Gunneridae</taxon>
        <taxon>Pentapetalae</taxon>
        <taxon>asterids</taxon>
        <taxon>lamiids</taxon>
        <taxon>Solanales</taxon>
        <taxon>Solanaceae</taxon>
        <taxon>Solanoideae</taxon>
        <taxon>Solaneae</taxon>
        <taxon>Solanum</taxon>
    </lineage>
</organism>
<proteinExistence type="predicted"/>
<sequence>MGKSCLSLEDIRAAPRTGYLYEYVKEMKTYKKVVEVFNMLSAIFFSWEPTLARIPKTELPPYRVHSKNFPEITATLDELRCLIAYKPRVDRVTKTAINNYRLLAVTGSQY</sequence>